<dbReference type="PANTHER" id="PTHR43637">
    <property type="entry name" value="UPF0273 PROTEIN TM_0370"/>
    <property type="match status" value="1"/>
</dbReference>
<dbReference type="RefSeq" id="WP_188596227.1">
    <property type="nucleotide sequence ID" value="NZ_BMNL01000002.1"/>
</dbReference>
<organism evidence="4 5">
    <name type="scientific">Thermocladium modestius</name>
    <dbReference type="NCBI Taxonomy" id="62609"/>
    <lineage>
        <taxon>Archaea</taxon>
        <taxon>Thermoproteota</taxon>
        <taxon>Thermoprotei</taxon>
        <taxon>Thermoproteales</taxon>
        <taxon>Thermoproteaceae</taxon>
        <taxon>Thermocladium</taxon>
    </lineage>
</organism>
<dbReference type="SUPFAM" id="SSF52540">
    <property type="entry name" value="P-loop containing nucleoside triphosphate hydrolases"/>
    <property type="match status" value="1"/>
</dbReference>
<evidence type="ECO:0000313" key="4">
    <source>
        <dbReference type="EMBL" id="GGP20526.1"/>
    </source>
</evidence>
<name>A0A830GVQ5_9CREN</name>
<dbReference type="Gene3D" id="3.40.50.300">
    <property type="entry name" value="P-loop containing nucleotide triphosphate hydrolases"/>
    <property type="match status" value="1"/>
</dbReference>
<dbReference type="EMBL" id="BMNL01000002">
    <property type="protein sequence ID" value="GGP20526.1"/>
    <property type="molecule type" value="Genomic_DNA"/>
</dbReference>
<evidence type="ECO:0000256" key="1">
    <source>
        <dbReference type="ARBA" id="ARBA00022741"/>
    </source>
</evidence>
<evidence type="ECO:0000313" key="5">
    <source>
        <dbReference type="Proteomes" id="UP000610960"/>
    </source>
</evidence>
<evidence type="ECO:0000259" key="3">
    <source>
        <dbReference type="Pfam" id="PF06745"/>
    </source>
</evidence>
<dbReference type="InterPro" id="IPR014774">
    <property type="entry name" value="KaiC-like_dom"/>
</dbReference>
<reference evidence="4" key="1">
    <citation type="journal article" date="2014" name="Int. J. Syst. Evol. Microbiol.">
        <title>Complete genome sequence of Corynebacterium casei LMG S-19264T (=DSM 44701T), isolated from a smear-ripened cheese.</title>
        <authorList>
            <consortium name="US DOE Joint Genome Institute (JGI-PGF)"/>
            <person name="Walter F."/>
            <person name="Albersmeier A."/>
            <person name="Kalinowski J."/>
            <person name="Ruckert C."/>
        </authorList>
    </citation>
    <scope>NUCLEOTIDE SEQUENCE</scope>
    <source>
        <strain evidence="4">JCM 10088</strain>
    </source>
</reference>
<protein>
    <submittedName>
        <fullName evidence="4">ATPase</fullName>
    </submittedName>
</protein>
<feature type="domain" description="KaiC-like" evidence="3">
    <location>
        <begin position="8"/>
        <end position="227"/>
    </location>
</feature>
<dbReference type="InterPro" id="IPR027417">
    <property type="entry name" value="P-loop_NTPase"/>
</dbReference>
<keyword evidence="2" id="KW-0067">ATP-binding</keyword>
<gene>
    <name evidence="4" type="ORF">GCM10007981_08970</name>
</gene>
<comment type="caution">
    <text evidence="4">The sequence shown here is derived from an EMBL/GenBank/DDBJ whole genome shotgun (WGS) entry which is preliminary data.</text>
</comment>
<dbReference type="Proteomes" id="UP000610960">
    <property type="component" value="Unassembled WGS sequence"/>
</dbReference>
<dbReference type="GO" id="GO:0005524">
    <property type="term" value="F:ATP binding"/>
    <property type="evidence" value="ECO:0007669"/>
    <property type="project" value="UniProtKB-KW"/>
</dbReference>
<sequence>MVDRIKLPFMESILPEGIPLSYVILIRGGLGMGKTFFNQLIAANMSKNARVLYVCFDDDPASVMDSVVRLGGNEENLLMINGFSSQVQSKGVTDVISEYNIDSLNSSILNVARKFNIKLIIIDSINDYLINMDPRDMIKFIKGMKALSREKGLLSIITAHTTTDDITNLLDTIEYTFDGVMEVDVDSTLQQIGLSIRRFRVKRMKGVPSSINWVHYDIINDEITIVDVSKLMTLLRGEK</sequence>
<reference evidence="4" key="2">
    <citation type="submission" date="2020-09" db="EMBL/GenBank/DDBJ databases">
        <authorList>
            <person name="Sun Q."/>
            <person name="Ohkuma M."/>
        </authorList>
    </citation>
    <scope>NUCLEOTIDE SEQUENCE</scope>
    <source>
        <strain evidence="4">JCM 10088</strain>
    </source>
</reference>
<keyword evidence="1" id="KW-0547">Nucleotide-binding</keyword>
<proteinExistence type="predicted"/>
<keyword evidence="5" id="KW-1185">Reference proteome</keyword>
<dbReference type="PANTHER" id="PTHR43637:SF1">
    <property type="entry name" value="UPF0273 PROTEIN TM_0370"/>
    <property type="match status" value="1"/>
</dbReference>
<dbReference type="AlphaFoldDB" id="A0A830GVQ5"/>
<accession>A0A830GVQ5</accession>
<evidence type="ECO:0000256" key="2">
    <source>
        <dbReference type="ARBA" id="ARBA00022840"/>
    </source>
</evidence>
<dbReference type="OrthoDB" id="39720at2157"/>
<dbReference type="Pfam" id="PF06745">
    <property type="entry name" value="ATPase"/>
    <property type="match status" value="1"/>
</dbReference>